<evidence type="ECO:0000256" key="1">
    <source>
        <dbReference type="SAM" id="MobiDB-lite"/>
    </source>
</evidence>
<protein>
    <submittedName>
        <fullName evidence="2">Uncharacterized protein</fullName>
    </submittedName>
</protein>
<name>A0A238W5T0_9PSEU</name>
<gene>
    <name evidence="2" type="ORF">SAMN06265360_10578</name>
</gene>
<dbReference type="RefSeq" id="WP_089300411.1">
    <property type="nucleotide sequence ID" value="NZ_FZNW01000005.1"/>
</dbReference>
<sequence>MFAPYCPTCRSRILLGTRRIVRIAWDGTADPCVVLRCFCGTLVHADAQPPAAGSEPAHRPAAEVPEQQPGGTREPGQVDVGGHR</sequence>
<proteinExistence type="predicted"/>
<dbReference type="EMBL" id="FZNW01000005">
    <property type="protein sequence ID" value="SNR41059.1"/>
    <property type="molecule type" value="Genomic_DNA"/>
</dbReference>
<reference evidence="2 3" key="1">
    <citation type="submission" date="2017-06" db="EMBL/GenBank/DDBJ databases">
        <authorList>
            <person name="Kim H.J."/>
            <person name="Triplett B.A."/>
        </authorList>
    </citation>
    <scope>NUCLEOTIDE SEQUENCE [LARGE SCALE GENOMIC DNA]</scope>
    <source>
        <strain evidence="2 3">DSM 45207</strain>
    </source>
</reference>
<dbReference type="Proteomes" id="UP000198348">
    <property type="component" value="Unassembled WGS sequence"/>
</dbReference>
<organism evidence="2 3">
    <name type="scientific">Haloechinothrix alba</name>
    <dbReference type="NCBI Taxonomy" id="664784"/>
    <lineage>
        <taxon>Bacteria</taxon>
        <taxon>Bacillati</taxon>
        <taxon>Actinomycetota</taxon>
        <taxon>Actinomycetes</taxon>
        <taxon>Pseudonocardiales</taxon>
        <taxon>Pseudonocardiaceae</taxon>
        <taxon>Haloechinothrix</taxon>
    </lineage>
</organism>
<evidence type="ECO:0000313" key="3">
    <source>
        <dbReference type="Proteomes" id="UP000198348"/>
    </source>
</evidence>
<evidence type="ECO:0000313" key="2">
    <source>
        <dbReference type="EMBL" id="SNR41059.1"/>
    </source>
</evidence>
<keyword evidence="3" id="KW-1185">Reference proteome</keyword>
<accession>A0A238W5T0</accession>
<dbReference type="OrthoDB" id="3788232at2"/>
<dbReference type="AlphaFoldDB" id="A0A238W5T0"/>
<feature type="region of interest" description="Disordered" evidence="1">
    <location>
        <begin position="48"/>
        <end position="84"/>
    </location>
</feature>